<dbReference type="EMBL" id="QKYT01000375">
    <property type="protein sequence ID" value="RIA86245.1"/>
    <property type="molecule type" value="Genomic_DNA"/>
</dbReference>
<dbReference type="InterPro" id="IPR051513">
    <property type="entry name" value="Tectonin_beta-prop"/>
</dbReference>
<sequence>MENDEITVEESNVTPPGIDLDKSKKLKKFNSIKIIREQKLDSIASEQTNKSRNYTYEVLYENQRGLFVFGLPKFSSKALNQIDPNAWTDKNQKYSPMDIHNYQLPDPTWEWVHKEWMIDMSGDIDEEGWEYALNFHNSSWHGCYQPFRSFVRRRRWIRLRCKKGVKDASTSSIHPRSNLNSDIKIDDFEGLWKSVKVSRLDREKLKLINDYINKYDDINNFYDRLNDFVNIFDHQENSKKFLELILSHSDKSCPDLNSPYVLKFFSDAKELLVHIKQNIDNEEVQKKVSKGKEKQTE</sequence>
<comment type="caution">
    <text evidence="2">The sequence shown here is derived from an EMBL/GenBank/DDBJ whole genome shotgun (WGS) entry which is preliminary data.</text>
</comment>
<dbReference type="Proteomes" id="UP000265703">
    <property type="component" value="Unassembled WGS sequence"/>
</dbReference>
<dbReference type="GO" id="GO:0005778">
    <property type="term" value="C:peroxisomal membrane"/>
    <property type="evidence" value="ECO:0007669"/>
    <property type="project" value="UniProtKB-ARBA"/>
</dbReference>
<dbReference type="STRING" id="658196.A0A397SQD6"/>
<dbReference type="PANTHER" id="PTHR23250:SF1">
    <property type="entry name" value="TECTONIN BETA-PROPELLER REPEAT-CONTAINING PROTEIN 1"/>
    <property type="match status" value="1"/>
</dbReference>
<dbReference type="GO" id="GO:0007031">
    <property type="term" value="P:peroxisome organization"/>
    <property type="evidence" value="ECO:0007669"/>
    <property type="project" value="UniProtKB-ARBA"/>
</dbReference>
<feature type="domain" description="Peroxin/Ferlin" evidence="1">
    <location>
        <begin position="128"/>
        <end position="163"/>
    </location>
</feature>
<organism evidence="2 3">
    <name type="scientific">Glomus cerebriforme</name>
    <dbReference type="NCBI Taxonomy" id="658196"/>
    <lineage>
        <taxon>Eukaryota</taxon>
        <taxon>Fungi</taxon>
        <taxon>Fungi incertae sedis</taxon>
        <taxon>Mucoromycota</taxon>
        <taxon>Glomeromycotina</taxon>
        <taxon>Glomeromycetes</taxon>
        <taxon>Glomerales</taxon>
        <taxon>Glomeraceae</taxon>
        <taxon>Glomus</taxon>
    </lineage>
</organism>
<proteinExistence type="predicted"/>
<evidence type="ECO:0000313" key="2">
    <source>
        <dbReference type="EMBL" id="RIA86245.1"/>
    </source>
</evidence>
<evidence type="ECO:0000313" key="3">
    <source>
        <dbReference type="Proteomes" id="UP000265703"/>
    </source>
</evidence>
<evidence type="ECO:0000259" key="1">
    <source>
        <dbReference type="SMART" id="SM00694"/>
    </source>
</evidence>
<dbReference type="SMART" id="SM00694">
    <property type="entry name" value="DysFC"/>
    <property type="match status" value="1"/>
</dbReference>
<accession>A0A397SQD6</accession>
<dbReference type="PANTHER" id="PTHR23250">
    <property type="entry name" value="DYSFERLIN-RELATED"/>
    <property type="match status" value="1"/>
</dbReference>
<dbReference type="AlphaFoldDB" id="A0A397SQD6"/>
<dbReference type="InterPro" id="IPR006614">
    <property type="entry name" value="Peroxin/Ferlin"/>
</dbReference>
<keyword evidence="3" id="KW-1185">Reference proteome</keyword>
<dbReference type="InterPro" id="IPR010482">
    <property type="entry name" value="TECPR1-like_DysF"/>
</dbReference>
<dbReference type="OrthoDB" id="72441at2759"/>
<name>A0A397SQD6_9GLOM</name>
<gene>
    <name evidence="2" type="ORF">C1645_780059</name>
</gene>
<protein>
    <recommendedName>
        <fullName evidence="1">Peroxin/Ferlin domain-containing protein</fullName>
    </recommendedName>
</protein>
<dbReference type="Pfam" id="PF06398">
    <property type="entry name" value="Pex24p"/>
    <property type="match status" value="1"/>
</dbReference>
<reference evidence="2 3" key="1">
    <citation type="submission" date="2018-06" db="EMBL/GenBank/DDBJ databases">
        <title>Comparative genomics reveals the genomic features of Rhizophagus irregularis, R. cerebriforme, R. diaphanum and Gigaspora rosea, and their symbiotic lifestyle signature.</title>
        <authorList>
            <person name="Morin E."/>
            <person name="San Clemente H."/>
            <person name="Chen E.C.H."/>
            <person name="De La Providencia I."/>
            <person name="Hainaut M."/>
            <person name="Kuo A."/>
            <person name="Kohler A."/>
            <person name="Murat C."/>
            <person name="Tang N."/>
            <person name="Roy S."/>
            <person name="Loubradou J."/>
            <person name="Henrissat B."/>
            <person name="Grigoriev I.V."/>
            <person name="Corradi N."/>
            <person name="Roux C."/>
            <person name="Martin F.M."/>
        </authorList>
    </citation>
    <scope>NUCLEOTIDE SEQUENCE [LARGE SCALE GENOMIC DNA]</scope>
    <source>
        <strain evidence="2 3">DAOM 227022</strain>
    </source>
</reference>